<dbReference type="Proteomes" id="UP000236290">
    <property type="component" value="Unassembled WGS sequence"/>
</dbReference>
<comment type="caution">
    <text evidence="2">The sequence shown here is derived from an EMBL/GenBank/DDBJ whole genome shotgun (WGS) entry which is preliminary data.</text>
</comment>
<accession>A0A2K0TCI7</accession>
<dbReference type="InterPro" id="IPR053137">
    <property type="entry name" value="NLR-like"/>
</dbReference>
<evidence type="ECO:0000259" key="1">
    <source>
        <dbReference type="Pfam" id="PF01048"/>
    </source>
</evidence>
<dbReference type="PANTHER" id="PTHR46082:SF11">
    <property type="entry name" value="AAA+ ATPASE DOMAIN-CONTAINING PROTEIN-RELATED"/>
    <property type="match status" value="1"/>
</dbReference>
<organism evidence="2 3">
    <name type="scientific">Trichoderma harzianum</name>
    <name type="common">Hypocrea lixii</name>
    <dbReference type="NCBI Taxonomy" id="5544"/>
    <lineage>
        <taxon>Eukaryota</taxon>
        <taxon>Fungi</taxon>
        <taxon>Dikarya</taxon>
        <taxon>Ascomycota</taxon>
        <taxon>Pezizomycotina</taxon>
        <taxon>Sordariomycetes</taxon>
        <taxon>Hypocreomycetidae</taxon>
        <taxon>Hypocreales</taxon>
        <taxon>Hypocreaceae</taxon>
        <taxon>Trichoderma</taxon>
    </lineage>
</organism>
<dbReference type="GO" id="GO:0003824">
    <property type="term" value="F:catalytic activity"/>
    <property type="evidence" value="ECO:0007669"/>
    <property type="project" value="InterPro"/>
</dbReference>
<evidence type="ECO:0000313" key="2">
    <source>
        <dbReference type="EMBL" id="PNP43242.1"/>
    </source>
</evidence>
<dbReference type="InterPro" id="IPR035994">
    <property type="entry name" value="Nucleoside_phosphorylase_sf"/>
</dbReference>
<sequence length="362" mass="39640">MEQETRDGMSYESYTVAVICAMSFEMSAVRYMLDREHPRLQRKEGDLNIYVLGELYGNNIVLACLPGNQGKGSAATVATNLARTFPAITLRFLVGIGGAVPSDRHDIRLGDVVVSMPSGEYGGVVQYDLGKKTDYGFVLKGFLQPPPPLLRSAVETMRSDHLVSDNKIEEFISQMLQKGRRLSAYQQPSTKTDILFKKGYSHEFNQPTCDRCDRERIVTRNVRQFSGPEIHYGLIASGDTVMRSSSSNTASYLEDVLCFEMEAAGLMTEYSCLVIRGISDYADSHKNDSWQCYAAATAAACTKELLSYLQPIETVSAAAPLSFPLLTRDDGPVVNNTSHFTGTGFQHSGAGTLSVGGDMNIG</sequence>
<dbReference type="GO" id="GO:0009116">
    <property type="term" value="P:nucleoside metabolic process"/>
    <property type="evidence" value="ECO:0007669"/>
    <property type="project" value="InterPro"/>
</dbReference>
<dbReference type="Gene3D" id="3.40.50.1580">
    <property type="entry name" value="Nucleoside phosphorylase domain"/>
    <property type="match status" value="1"/>
</dbReference>
<protein>
    <recommendedName>
        <fullName evidence="1">Nucleoside phosphorylase domain-containing protein</fullName>
    </recommendedName>
</protein>
<dbReference type="OrthoDB" id="1577640at2759"/>
<dbReference type="InterPro" id="IPR000845">
    <property type="entry name" value="Nucleoside_phosphorylase_d"/>
</dbReference>
<dbReference type="EMBL" id="MTYI01000362">
    <property type="protein sequence ID" value="PNP43242.1"/>
    <property type="molecule type" value="Genomic_DNA"/>
</dbReference>
<name>A0A2K0TCI7_TRIHA</name>
<feature type="domain" description="Nucleoside phosphorylase" evidence="1">
    <location>
        <begin position="15"/>
        <end position="298"/>
    </location>
</feature>
<gene>
    <name evidence="2" type="ORF">THARTR1_11140</name>
</gene>
<dbReference type="Pfam" id="PF01048">
    <property type="entry name" value="PNP_UDP_1"/>
    <property type="match status" value="1"/>
</dbReference>
<dbReference type="AlphaFoldDB" id="A0A2K0TCI7"/>
<evidence type="ECO:0000313" key="3">
    <source>
        <dbReference type="Proteomes" id="UP000236290"/>
    </source>
</evidence>
<reference evidence="2 3" key="1">
    <citation type="submission" date="2017-02" db="EMBL/GenBank/DDBJ databases">
        <title>Genomes of Trichoderma spp. with biocontrol activity.</title>
        <authorList>
            <person name="Gardiner D."/>
            <person name="Kazan K."/>
            <person name="Vos C."/>
            <person name="Harvey P."/>
        </authorList>
    </citation>
    <scope>NUCLEOTIDE SEQUENCE [LARGE SCALE GENOMIC DNA]</scope>
    <source>
        <strain evidence="2 3">Tr1</strain>
    </source>
</reference>
<dbReference type="PANTHER" id="PTHR46082">
    <property type="entry name" value="ATP/GTP-BINDING PROTEIN-RELATED"/>
    <property type="match status" value="1"/>
</dbReference>
<dbReference type="SUPFAM" id="SSF53167">
    <property type="entry name" value="Purine and uridine phosphorylases"/>
    <property type="match status" value="1"/>
</dbReference>
<proteinExistence type="predicted"/>